<proteinExistence type="predicted"/>
<dbReference type="EMBL" id="LCPC01000004">
    <property type="protein sequence ID" value="KKU89825.1"/>
    <property type="molecule type" value="Genomic_DNA"/>
</dbReference>
<evidence type="ECO:0000313" key="1">
    <source>
        <dbReference type="EMBL" id="KKU89825.1"/>
    </source>
</evidence>
<dbReference type="AlphaFoldDB" id="A0A0G1X5Y8"/>
<dbReference type="Proteomes" id="UP000034403">
    <property type="component" value="Unassembled WGS sequence"/>
</dbReference>
<organism evidence="1 2">
    <name type="scientific">Candidatus Yanofskybacteria bacterium GW2011_GWA1_48_10</name>
    <dbReference type="NCBI Taxonomy" id="1619022"/>
    <lineage>
        <taxon>Bacteria</taxon>
        <taxon>Candidatus Yanofskyibacteriota</taxon>
    </lineage>
</organism>
<protein>
    <submittedName>
        <fullName evidence="1">Uncharacterized protein</fullName>
    </submittedName>
</protein>
<evidence type="ECO:0000313" key="2">
    <source>
        <dbReference type="Proteomes" id="UP000034403"/>
    </source>
</evidence>
<name>A0A0G1X5Y8_9BACT</name>
<sequence length="217" mass="24026">MHEMERLSETFGTVDLSDLTPVTPAEIRAELLLRGYVEEPRAAIILLRLEKVMDKIYNEFVPKLLQVKDELGQLGAPAPFIQTLLRPITEIVEVNVPGSRRLKSQVDGAVMSFIREEVTTNYSVAIVLRLLSSGGKEQTGNAEIRLEMLSGKLSRQGTSGGISLALKSATERFESSGLLTVIELMARTVNLSIDRLGQATKRLNEELEKIEKSFRGS</sequence>
<reference evidence="1 2" key="1">
    <citation type="journal article" date="2015" name="Nature">
        <title>rRNA introns, odd ribosomes, and small enigmatic genomes across a large radiation of phyla.</title>
        <authorList>
            <person name="Brown C.T."/>
            <person name="Hug L.A."/>
            <person name="Thomas B.C."/>
            <person name="Sharon I."/>
            <person name="Castelle C.J."/>
            <person name="Singh A."/>
            <person name="Wilkins M.J."/>
            <person name="Williams K.H."/>
            <person name="Banfield J.F."/>
        </authorList>
    </citation>
    <scope>NUCLEOTIDE SEQUENCE [LARGE SCALE GENOMIC DNA]</scope>
</reference>
<comment type="caution">
    <text evidence="1">The sequence shown here is derived from an EMBL/GenBank/DDBJ whole genome shotgun (WGS) entry which is preliminary data.</text>
</comment>
<accession>A0A0G1X5Y8</accession>
<gene>
    <name evidence="1" type="ORF">UY20_C0004G0007</name>
</gene>